<reference evidence="1 2" key="1">
    <citation type="submission" date="2015-11" db="EMBL/GenBank/DDBJ databases">
        <authorList>
            <person name="Varghese N."/>
        </authorList>
    </citation>
    <scope>NUCLEOTIDE SEQUENCE [LARGE SCALE GENOMIC DNA]</scope>
    <source>
        <strain evidence="1 2">JGI-24</strain>
    </source>
</reference>
<dbReference type="EMBL" id="CZVU01000006">
    <property type="protein sequence ID" value="CUS97220.1"/>
    <property type="molecule type" value="Genomic_DNA"/>
</dbReference>
<organism evidence="1 2">
    <name type="scientific">Kryptobacter tengchongensis</name>
    <dbReference type="NCBI Taxonomy" id="1643429"/>
    <lineage>
        <taxon>Bacteria</taxon>
        <taxon>Pseudomonadati</taxon>
        <taxon>Candidatus Kryptoniota</taxon>
        <taxon>Candidatus Kryptobacter</taxon>
    </lineage>
</organism>
<protein>
    <submittedName>
        <fullName evidence="1">Uncharacterized protein</fullName>
    </submittedName>
</protein>
<evidence type="ECO:0000313" key="1">
    <source>
        <dbReference type="EMBL" id="CUS97220.1"/>
    </source>
</evidence>
<dbReference type="Proteomes" id="UP000243065">
    <property type="component" value="Unassembled WGS sequence"/>
</dbReference>
<accession>A0A656D208</accession>
<keyword evidence="2" id="KW-1185">Reference proteome</keyword>
<dbReference type="AlphaFoldDB" id="A0A656D208"/>
<gene>
    <name evidence="1" type="ORF">JGI24_00235</name>
</gene>
<dbReference type="RefSeq" id="WP_159420550.1">
    <property type="nucleotide sequence ID" value="NZ_CZVU01000006.1"/>
</dbReference>
<sequence>MLRLLILFLLVYVAYKFYKVFIHYKNKVDELERELKRRKINEVKDTDYEEIK</sequence>
<evidence type="ECO:0000313" key="2">
    <source>
        <dbReference type="Proteomes" id="UP000243065"/>
    </source>
</evidence>
<proteinExistence type="predicted"/>
<name>A0A656D208_KRYT1</name>